<dbReference type="AlphaFoldDB" id="A0A345DAN6"/>
<sequence length="210" mass="24005">MEHEIALALPANTHDALHHWLNHLPHTQYERNTRLLNVYLDTPDHDLKRLKAGLRLRFDTERSCWIQTLKTAGALKDGIHVRQEWESALQHATPEAQAIPTLELAAFPDDAHLILEPLIEALRPAFHTDFTRTIYQYVHDDNAFELAFDDGLIRCAHQLNGMSTPIHELEIEYKAGDMNIMRQLALDAQTQLQATPQTMSKAARGYALFD</sequence>
<accession>A0A345DAN6</accession>
<protein>
    <submittedName>
        <fullName evidence="2">Inorganic triphosphatase</fullName>
        <ecNumber evidence="2">3.6.1.25</ecNumber>
    </submittedName>
</protein>
<dbReference type="GO" id="GO:0050355">
    <property type="term" value="F:inorganic triphosphate phosphatase activity"/>
    <property type="evidence" value="ECO:0007669"/>
    <property type="project" value="UniProtKB-EC"/>
</dbReference>
<dbReference type="PANTHER" id="PTHR39569">
    <property type="entry name" value="INORGANIC TRIPHOSPHATASE"/>
    <property type="match status" value="1"/>
</dbReference>
<evidence type="ECO:0000313" key="2">
    <source>
        <dbReference type="EMBL" id="AXF85424.1"/>
    </source>
</evidence>
<reference evidence="3" key="1">
    <citation type="submission" date="2018-07" db="EMBL/GenBank/DDBJ databases">
        <authorList>
            <person name="Kim H."/>
        </authorList>
    </citation>
    <scope>NUCLEOTIDE SEQUENCE [LARGE SCALE GENOMIC DNA]</scope>
    <source>
        <strain evidence="3">F02</strain>
    </source>
</reference>
<name>A0A345DAN6_9BURK</name>
<dbReference type="GO" id="GO:0046872">
    <property type="term" value="F:metal ion binding"/>
    <property type="evidence" value="ECO:0007669"/>
    <property type="project" value="TreeGrafter"/>
</dbReference>
<gene>
    <name evidence="2" type="primary">ygiF</name>
    <name evidence="2" type="ORF">DTO96_101155</name>
</gene>
<dbReference type="PANTHER" id="PTHR39569:SF1">
    <property type="entry name" value="INORGANIC TRIPHOSPHATASE"/>
    <property type="match status" value="1"/>
</dbReference>
<dbReference type="CDD" id="cd07756">
    <property type="entry name" value="CYTH-like_Pase_CHAD"/>
    <property type="match status" value="1"/>
</dbReference>
<dbReference type="InterPro" id="IPR023577">
    <property type="entry name" value="CYTH_domain"/>
</dbReference>
<dbReference type="InterPro" id="IPR039013">
    <property type="entry name" value="YgiF"/>
</dbReference>
<dbReference type="Pfam" id="PF01928">
    <property type="entry name" value="CYTH"/>
    <property type="match status" value="1"/>
</dbReference>
<keyword evidence="3" id="KW-1185">Reference proteome</keyword>
<dbReference type="SUPFAM" id="SSF55154">
    <property type="entry name" value="CYTH-like phosphatases"/>
    <property type="match status" value="1"/>
</dbReference>
<organism evidence="2 3">
    <name type="scientific">Ephemeroptericola cinctiostellae</name>
    <dbReference type="NCBI Taxonomy" id="2268024"/>
    <lineage>
        <taxon>Bacteria</taxon>
        <taxon>Pseudomonadati</taxon>
        <taxon>Pseudomonadota</taxon>
        <taxon>Betaproteobacteria</taxon>
        <taxon>Burkholderiales</taxon>
        <taxon>Burkholderiaceae</taxon>
        <taxon>Ephemeroptericola</taxon>
    </lineage>
</organism>
<dbReference type="KEGG" id="hyf:DTO96_101155"/>
<dbReference type="EC" id="3.6.1.25" evidence="2"/>
<evidence type="ECO:0000259" key="1">
    <source>
        <dbReference type="PROSITE" id="PS51707"/>
    </source>
</evidence>
<dbReference type="PROSITE" id="PS51707">
    <property type="entry name" value="CYTH"/>
    <property type="match status" value="1"/>
</dbReference>
<dbReference type="Gene3D" id="2.40.320.10">
    <property type="entry name" value="Hypothetical Protein Pfu-838710-001"/>
    <property type="match status" value="1"/>
</dbReference>
<evidence type="ECO:0000313" key="3">
    <source>
        <dbReference type="Proteomes" id="UP000252182"/>
    </source>
</evidence>
<keyword evidence="2" id="KW-0378">Hydrolase</keyword>
<dbReference type="SMART" id="SM01118">
    <property type="entry name" value="CYTH"/>
    <property type="match status" value="1"/>
</dbReference>
<dbReference type="EMBL" id="CP031124">
    <property type="protein sequence ID" value="AXF85424.1"/>
    <property type="molecule type" value="Genomic_DNA"/>
</dbReference>
<dbReference type="Proteomes" id="UP000252182">
    <property type="component" value="Chromosome"/>
</dbReference>
<feature type="domain" description="CYTH" evidence="1">
    <location>
        <begin position="1"/>
        <end position="210"/>
    </location>
</feature>
<dbReference type="InterPro" id="IPR033469">
    <property type="entry name" value="CYTH-like_dom_sf"/>
</dbReference>
<proteinExistence type="predicted"/>